<dbReference type="Proteomes" id="UP000678374">
    <property type="component" value="Unassembled WGS sequence"/>
</dbReference>
<keyword evidence="2" id="KW-1185">Reference proteome</keyword>
<dbReference type="AlphaFoldDB" id="A0A940YMW2"/>
<protein>
    <submittedName>
        <fullName evidence="1">Uncharacterized protein</fullName>
    </submittedName>
</protein>
<gene>
    <name evidence="1" type="ORF">KAK06_21440</name>
</gene>
<dbReference type="EMBL" id="JAGQDE010000031">
    <property type="protein sequence ID" value="MBQ0961517.1"/>
    <property type="molecule type" value="Genomic_DNA"/>
</dbReference>
<organism evidence="1 2">
    <name type="scientific">Ideonella aquatica</name>
    <dbReference type="NCBI Taxonomy" id="2824119"/>
    <lineage>
        <taxon>Bacteria</taxon>
        <taxon>Pseudomonadati</taxon>
        <taxon>Pseudomonadota</taxon>
        <taxon>Betaproteobacteria</taxon>
        <taxon>Burkholderiales</taxon>
        <taxon>Sphaerotilaceae</taxon>
        <taxon>Ideonella</taxon>
    </lineage>
</organism>
<proteinExistence type="predicted"/>
<comment type="caution">
    <text evidence="1">The sequence shown here is derived from an EMBL/GenBank/DDBJ whole genome shotgun (WGS) entry which is preliminary data.</text>
</comment>
<sequence>MERRHQDNLLNRLEEAWLNGVSHISWDELYHWYGVDKIAARTYRDLEDRWTALTDDKAGRLMKVEGRGGMFVFGESSAAKVDPKHVLNQI</sequence>
<evidence type="ECO:0000313" key="1">
    <source>
        <dbReference type="EMBL" id="MBQ0961517.1"/>
    </source>
</evidence>
<name>A0A940YMW2_9BURK</name>
<dbReference type="RefSeq" id="WP_210804196.1">
    <property type="nucleotide sequence ID" value="NZ_JAGQDE010000031.1"/>
</dbReference>
<accession>A0A940YMW2</accession>
<reference evidence="1" key="1">
    <citation type="submission" date="2021-04" db="EMBL/GenBank/DDBJ databases">
        <title>The genome sequence of Ideonella sp. 4Y11.</title>
        <authorList>
            <person name="Liu Y."/>
        </authorList>
    </citation>
    <scope>NUCLEOTIDE SEQUENCE</scope>
    <source>
        <strain evidence="1">4Y11</strain>
    </source>
</reference>
<evidence type="ECO:0000313" key="2">
    <source>
        <dbReference type="Proteomes" id="UP000678374"/>
    </source>
</evidence>